<evidence type="ECO:0000313" key="1">
    <source>
        <dbReference type="EMBL" id="EIM80066.1"/>
    </source>
</evidence>
<proteinExistence type="predicted"/>
<reference evidence="2" key="1">
    <citation type="journal article" date="2012" name="Science">
        <title>The Paleozoic origin of enzymatic lignin decomposition reconstructed from 31 fungal genomes.</title>
        <authorList>
            <person name="Floudas D."/>
            <person name="Binder M."/>
            <person name="Riley R."/>
            <person name="Barry K."/>
            <person name="Blanchette R.A."/>
            <person name="Henrissat B."/>
            <person name="Martinez A.T."/>
            <person name="Otillar R."/>
            <person name="Spatafora J.W."/>
            <person name="Yadav J.S."/>
            <person name="Aerts A."/>
            <person name="Benoit I."/>
            <person name="Boyd A."/>
            <person name="Carlson A."/>
            <person name="Copeland A."/>
            <person name="Coutinho P.M."/>
            <person name="de Vries R.P."/>
            <person name="Ferreira P."/>
            <person name="Findley K."/>
            <person name="Foster B."/>
            <person name="Gaskell J."/>
            <person name="Glotzer D."/>
            <person name="Gorecki P."/>
            <person name="Heitman J."/>
            <person name="Hesse C."/>
            <person name="Hori C."/>
            <person name="Igarashi K."/>
            <person name="Jurgens J.A."/>
            <person name="Kallen N."/>
            <person name="Kersten P."/>
            <person name="Kohler A."/>
            <person name="Kuees U."/>
            <person name="Kumar T.K.A."/>
            <person name="Kuo A."/>
            <person name="LaButti K."/>
            <person name="Larrondo L.F."/>
            <person name="Lindquist E."/>
            <person name="Ling A."/>
            <person name="Lombard V."/>
            <person name="Lucas S."/>
            <person name="Lundell T."/>
            <person name="Martin R."/>
            <person name="McLaughlin D.J."/>
            <person name="Morgenstern I."/>
            <person name="Morin E."/>
            <person name="Murat C."/>
            <person name="Nagy L.G."/>
            <person name="Nolan M."/>
            <person name="Ohm R.A."/>
            <person name="Patyshakuliyeva A."/>
            <person name="Rokas A."/>
            <person name="Ruiz-Duenas F.J."/>
            <person name="Sabat G."/>
            <person name="Salamov A."/>
            <person name="Samejima M."/>
            <person name="Schmutz J."/>
            <person name="Slot J.C."/>
            <person name="St John F."/>
            <person name="Stenlid J."/>
            <person name="Sun H."/>
            <person name="Sun S."/>
            <person name="Syed K."/>
            <person name="Tsang A."/>
            <person name="Wiebenga A."/>
            <person name="Young D."/>
            <person name="Pisabarro A."/>
            <person name="Eastwood D.C."/>
            <person name="Martin F."/>
            <person name="Cullen D."/>
            <person name="Grigoriev I.V."/>
            <person name="Hibbett D.S."/>
        </authorList>
    </citation>
    <scope>NUCLEOTIDE SEQUENCE [LARGE SCALE GENOMIC DNA]</scope>
    <source>
        <strain evidence="2">FP-91666</strain>
    </source>
</reference>
<dbReference type="RefSeq" id="XP_007310688.1">
    <property type="nucleotide sequence ID" value="XM_007310626.1"/>
</dbReference>
<organism evidence="1 2">
    <name type="scientific">Stereum hirsutum (strain FP-91666)</name>
    <name type="common">White-rot fungus</name>
    <dbReference type="NCBI Taxonomy" id="721885"/>
    <lineage>
        <taxon>Eukaryota</taxon>
        <taxon>Fungi</taxon>
        <taxon>Dikarya</taxon>
        <taxon>Basidiomycota</taxon>
        <taxon>Agaricomycotina</taxon>
        <taxon>Agaricomycetes</taxon>
        <taxon>Russulales</taxon>
        <taxon>Stereaceae</taxon>
        <taxon>Stereum</taxon>
    </lineage>
</organism>
<dbReference type="EMBL" id="JH687399">
    <property type="protein sequence ID" value="EIM80066.1"/>
    <property type="molecule type" value="Genomic_DNA"/>
</dbReference>
<dbReference type="AlphaFoldDB" id="R7RXE6"/>
<dbReference type="KEGG" id="shs:STEHIDRAFT_162951"/>
<sequence>MSNIPSSPFPSLYDSNNWAVWSRAITKVDPTSSSEVKTLHRLSQKKLKPELLFHFKRASPTSPLTPCHPGEEVELKKRHHTAREAQAKKQRKAKKLRAEGVAEEDFELAMVESDDEMEYWEFYGEEALEESMFVASKEPTPPQPFIIPPDTTPIHLRYPASPPSNITGRIPLTTEVRYSGYVYADQETNILSVNTSYAASLPSRENSTWGERPLLYLAWQARCLVIHVIIC</sequence>
<dbReference type="Proteomes" id="UP000053927">
    <property type="component" value="Unassembled WGS sequence"/>
</dbReference>
<accession>R7RXE6</accession>
<keyword evidence="2" id="KW-1185">Reference proteome</keyword>
<evidence type="ECO:0000313" key="2">
    <source>
        <dbReference type="Proteomes" id="UP000053927"/>
    </source>
</evidence>
<dbReference type="GeneID" id="18802193"/>
<name>R7RXE6_STEHR</name>
<protein>
    <submittedName>
        <fullName evidence="1">Uncharacterized protein</fullName>
    </submittedName>
</protein>
<gene>
    <name evidence="1" type="ORF">STEHIDRAFT_162951</name>
</gene>